<dbReference type="InterPro" id="IPR036859">
    <property type="entry name" value="CAP-Gly_dom_sf"/>
</dbReference>
<evidence type="ECO:0000256" key="5">
    <source>
        <dbReference type="ARBA" id="ARBA00022614"/>
    </source>
</evidence>
<dbReference type="InterPro" id="IPR044079">
    <property type="entry name" value="Ubl_TBCE"/>
</dbReference>
<keyword evidence="5" id="KW-0433">Leucine-rich repeat</keyword>
<evidence type="ECO:0000256" key="7">
    <source>
        <dbReference type="ARBA" id="ARBA00023186"/>
    </source>
</evidence>
<evidence type="ECO:0000256" key="8">
    <source>
        <dbReference type="ARBA" id="ARBA00026055"/>
    </source>
</evidence>
<keyword evidence="6" id="KW-0677">Repeat</keyword>
<evidence type="ECO:0000313" key="12">
    <source>
        <dbReference type="Proteomes" id="UP000801492"/>
    </source>
</evidence>
<comment type="subcellular location">
    <subcellularLocation>
        <location evidence="1">Cytoplasm</location>
    </subcellularLocation>
</comment>
<dbReference type="PROSITE" id="PS00845">
    <property type="entry name" value="CAP_GLY_1"/>
    <property type="match status" value="1"/>
</dbReference>
<evidence type="ECO:0000256" key="1">
    <source>
        <dbReference type="ARBA" id="ARBA00004496"/>
    </source>
</evidence>
<comment type="similarity">
    <text evidence="2">Belongs to the TBCE family.</text>
</comment>
<dbReference type="Gene3D" id="3.80.10.10">
    <property type="entry name" value="Ribonuclease Inhibitor"/>
    <property type="match status" value="2"/>
</dbReference>
<dbReference type="Gene3D" id="3.10.20.90">
    <property type="entry name" value="Phosphatidylinositol 3-kinase Catalytic Subunit, Chain A, domain 1"/>
    <property type="match status" value="1"/>
</dbReference>
<dbReference type="SUPFAM" id="SSF74924">
    <property type="entry name" value="Cap-Gly domain"/>
    <property type="match status" value="1"/>
</dbReference>
<evidence type="ECO:0000256" key="6">
    <source>
        <dbReference type="ARBA" id="ARBA00022737"/>
    </source>
</evidence>
<sequence>MVFKVENEMVPVKQIINIGDRVECLGHFGTVKYVGFIEGYPDSWLGIDWDDQSRGKHNGTVNGVRYFTASYDTSGSFVRPEKVQLGHSAVKAITSRYGRRDDALTAKLTEQQLLSMQQTINAPFVKLVGFEKVTDKQSDFNSLQVVNLRLQNVCSAGGPNELKQLCPNVVELDISKNLLTNWTAVFNVCSQLEHLQWLNVSENLLQIPDDYEMYHFPNLKVLICGNMQLNWDAVLKLSKVFMNIEELRAPNNEIKRLDTNQDFTQLKLLDLEGNNIQDWNEVCKLTIINTIEHLNLENIGINKIKFDGCNIFRNLKKLVISGNFINNWESIGELNKLPNLEDLRFLKSPILETENYATCIQLIVARIGNLKVFNGATIRPDERKGAEYDYIKKYGLEWLSVKDDPQKKGAFLEVHNRYEELIEKYGAPEESELVVQSKLIKVSLIEMELIFNERSVTKKLPPSILVQKLIMLAQRLFNLSTRPSLIYISGKQSEIEIELNDEGKELGFYSVQDGDKIIVRC</sequence>
<evidence type="ECO:0000256" key="9">
    <source>
        <dbReference type="ARBA" id="ARBA00030180"/>
    </source>
</evidence>
<feature type="domain" description="CAP-Gly" evidence="10">
    <location>
        <begin position="35"/>
        <end position="79"/>
    </location>
</feature>
<dbReference type="SMART" id="SM01052">
    <property type="entry name" value="CAP_GLY"/>
    <property type="match status" value="1"/>
</dbReference>
<dbReference type="InterPro" id="IPR000938">
    <property type="entry name" value="CAP-Gly_domain"/>
</dbReference>
<dbReference type="Gene3D" id="2.30.30.190">
    <property type="entry name" value="CAP Gly-rich-like domain"/>
    <property type="match status" value="1"/>
</dbReference>
<dbReference type="InterPro" id="IPR032675">
    <property type="entry name" value="LRR_dom_sf"/>
</dbReference>
<proteinExistence type="inferred from homology"/>
<comment type="caution">
    <text evidence="11">The sequence shown here is derived from an EMBL/GenBank/DDBJ whole genome shotgun (WGS) entry which is preliminary data.</text>
</comment>
<gene>
    <name evidence="11" type="ORF">ILUMI_02410</name>
</gene>
<dbReference type="SUPFAM" id="SSF52058">
    <property type="entry name" value="L domain-like"/>
    <property type="match status" value="1"/>
</dbReference>
<dbReference type="FunFam" id="2.30.30.190:FF:000016">
    <property type="entry name" value="Tubulin-folding cofactor E"/>
    <property type="match status" value="1"/>
</dbReference>
<evidence type="ECO:0000256" key="4">
    <source>
        <dbReference type="ARBA" id="ARBA00022490"/>
    </source>
</evidence>
<comment type="subunit">
    <text evidence="8">Supercomplex made of cofactors A to E. Cofactors A and D function by capturing and stabilizing tubulin in a quasi-native conformation. Cofactor E binds to the cofactor D-tubulin complex; interaction with cofactor C then causes the release of tubulin polypeptides that are committed to the native state.</text>
</comment>
<dbReference type="InterPro" id="IPR001611">
    <property type="entry name" value="Leu-rich_rpt"/>
</dbReference>
<protein>
    <recommendedName>
        <fullName evidence="3">Tubulin-specific chaperone E</fullName>
    </recommendedName>
    <alternativeName>
        <fullName evidence="9">Tubulin-folding cofactor E</fullName>
    </alternativeName>
</protein>
<keyword evidence="7" id="KW-0143">Chaperone</keyword>
<evidence type="ECO:0000259" key="10">
    <source>
        <dbReference type="PROSITE" id="PS50245"/>
    </source>
</evidence>
<dbReference type="OrthoDB" id="5273213at2759"/>
<dbReference type="GO" id="GO:0005737">
    <property type="term" value="C:cytoplasm"/>
    <property type="evidence" value="ECO:0007669"/>
    <property type="project" value="UniProtKB-SubCell"/>
</dbReference>
<dbReference type="SUPFAM" id="SSF54236">
    <property type="entry name" value="Ubiquitin-like"/>
    <property type="match status" value="1"/>
</dbReference>
<keyword evidence="4" id="KW-0963">Cytoplasm</keyword>
<evidence type="ECO:0000313" key="11">
    <source>
        <dbReference type="EMBL" id="KAF2903766.1"/>
    </source>
</evidence>
<dbReference type="AlphaFoldDB" id="A0A8K0GLD5"/>
<evidence type="ECO:0000256" key="2">
    <source>
        <dbReference type="ARBA" id="ARBA00006286"/>
    </source>
</evidence>
<dbReference type="Pfam" id="PF01302">
    <property type="entry name" value="CAP_GLY"/>
    <property type="match status" value="1"/>
</dbReference>
<evidence type="ECO:0000256" key="3">
    <source>
        <dbReference type="ARBA" id="ARBA00015004"/>
    </source>
</evidence>
<dbReference type="PANTHER" id="PTHR18849">
    <property type="entry name" value="LEUCINE RICH REPEAT PROTEIN"/>
    <property type="match status" value="1"/>
</dbReference>
<reference evidence="11" key="1">
    <citation type="submission" date="2019-08" db="EMBL/GenBank/DDBJ databases">
        <title>The genome of the North American firefly Photinus pyralis.</title>
        <authorList>
            <consortium name="Photinus pyralis genome working group"/>
            <person name="Fallon T.R."/>
            <person name="Sander Lower S.E."/>
            <person name="Weng J.-K."/>
        </authorList>
    </citation>
    <scope>NUCLEOTIDE SEQUENCE</scope>
    <source>
        <strain evidence="11">TRF0915ILg1</strain>
        <tissue evidence="11">Whole body</tissue>
    </source>
</reference>
<dbReference type="PROSITE" id="PS50245">
    <property type="entry name" value="CAP_GLY_2"/>
    <property type="match status" value="1"/>
</dbReference>
<name>A0A8K0GLD5_IGNLU</name>
<organism evidence="11 12">
    <name type="scientific">Ignelater luminosus</name>
    <name type="common">Cucubano</name>
    <name type="synonym">Pyrophorus luminosus</name>
    <dbReference type="NCBI Taxonomy" id="2038154"/>
    <lineage>
        <taxon>Eukaryota</taxon>
        <taxon>Metazoa</taxon>
        <taxon>Ecdysozoa</taxon>
        <taxon>Arthropoda</taxon>
        <taxon>Hexapoda</taxon>
        <taxon>Insecta</taxon>
        <taxon>Pterygota</taxon>
        <taxon>Neoptera</taxon>
        <taxon>Endopterygota</taxon>
        <taxon>Coleoptera</taxon>
        <taxon>Polyphaga</taxon>
        <taxon>Elateriformia</taxon>
        <taxon>Elateroidea</taxon>
        <taxon>Elateridae</taxon>
        <taxon>Agrypninae</taxon>
        <taxon>Pyrophorini</taxon>
        <taxon>Ignelater</taxon>
    </lineage>
</organism>
<dbReference type="InterPro" id="IPR029071">
    <property type="entry name" value="Ubiquitin-like_domsf"/>
</dbReference>
<dbReference type="EMBL" id="VTPC01000937">
    <property type="protein sequence ID" value="KAF2903766.1"/>
    <property type="molecule type" value="Genomic_DNA"/>
</dbReference>
<dbReference type="PROSITE" id="PS51450">
    <property type="entry name" value="LRR"/>
    <property type="match status" value="2"/>
</dbReference>
<dbReference type="GO" id="GO:0007010">
    <property type="term" value="P:cytoskeleton organization"/>
    <property type="evidence" value="ECO:0007669"/>
    <property type="project" value="TreeGrafter"/>
</dbReference>
<keyword evidence="12" id="KW-1185">Reference proteome</keyword>
<dbReference type="PANTHER" id="PTHR18849:SF0">
    <property type="entry name" value="CILIA- AND FLAGELLA-ASSOCIATED PROTEIN 410-RELATED"/>
    <property type="match status" value="1"/>
</dbReference>
<accession>A0A8K0GLD5</accession>
<dbReference type="CDD" id="cd17044">
    <property type="entry name" value="Ubl_TBCE"/>
    <property type="match status" value="1"/>
</dbReference>
<dbReference type="Proteomes" id="UP000801492">
    <property type="component" value="Unassembled WGS sequence"/>
</dbReference>